<dbReference type="InterPro" id="IPR000306">
    <property type="entry name" value="Znf_FYVE"/>
</dbReference>
<dbReference type="Gene3D" id="3.30.40.10">
    <property type="entry name" value="Zinc/RING finger domain, C3HC4 (zinc finger)"/>
    <property type="match status" value="1"/>
</dbReference>
<dbReference type="InterPro" id="IPR036372">
    <property type="entry name" value="BEACH_dom_sf"/>
</dbReference>
<keyword evidence="13" id="KW-1185">Reference proteome</keyword>
<dbReference type="STRING" id="42156.A0A3P6UJ25"/>
<feature type="domain" description="FYVE-type" evidence="9">
    <location>
        <begin position="1963"/>
        <end position="2023"/>
    </location>
</feature>
<sequence length="2028" mass="228837">MRLFTPCPVTRLLDCVGGISCLFGLVAMATTSQELYASLKALATAVKTDKITARHLISTKSYQILAMLLEGKTELLNSHILHLILSLVGTLDTSKDTSVIPNLSVFEDMLCDLDVWKDASPDLNRLLYEHFYELITDQNSENMNMVRRSSLPSRILIRLFDHPSLIFAVNDVVFNLLAALLQPPADNLLLLKVGQLIAGTLPMPGLEQDETSYSFSITDLQGALFANKHSPHFDRLLYDIYVRNRILNILANALADSSVNNSLLCDLIVRTLGFDWVLALFTPGVHYATVVFGLRILLSLLKHDNLMQKFKEGSANGGWLTDADSFVRNRTAVLLGFSVSAYGGNVGAHVDINPELSGCGGFVMLEHLLHFHYEKPQCYLAMLSLLVGQPISSITLVDNFSLDIIWSHVFGLSLSSSVSEAVSGIDICCEAVIPLLSMVRASIHANGESPHDKRLVYSSTVIQMFTFLYQNCSNFCNLCHTEEFITCLFCVLVPLDVMESSTVKDENSLLPSLYDMHIVLEESCCRSVLDLIKRILYEDVYRNHATKPDSLLDALIENIPEYTPACFLQSIPEYGCSRRFCTFVLSENLSLCMEYMIATDVLLESGKPSTAATCGTSPATSAVLLANFAYFASRIVDCVWNGIYVGEANRVLSFLMKGLALTRRNDPKSVSYSSLMQSLDRTILYLLSRPIESVNVQMSILNTLSEIVLHRNVILSPAHNDPLFFGSLTHLLFMLSVTPDILPKKKGSSNLDRGSAQVALCASQVWKEVCAAKRNLLEDIFRNGFVPELNAARALLSHAASLQWLSFVDSQMNSSPKSTMQFQQQIQSRITKVATGLQRLATRKTLSSSSSVCSFTFSRQPNITTEVVQMWLRVHISLIRELVRTQCLCYHEWHSHVQKWCMQDWRSLEMELIRERGIWGAELGSSLDKYMLDMTEGPCRIRRKLIPNPNFYHHYPYRPHLDSPETKAMRAKVAISKDSKLYYAAVKRRRRKIPEPRIIDLSSTVYTPSEECLDSLFTGVQEISTSMIRRVSIKHTLSKDSDETECVANDKDVSEADEENEESGIDEEHSIEQKQATNEQRNGAHENEGMTIKTKNGSIERKRGPDNQTLLRLLEQGEQLHSMFRCARVQGLDTSEGLLLLHDPIVPYMACGTGHPARRTRLCSKFSYNDIREVHRRRYLLQPIAIEVFSADGRNYLLAFPRRMRNRVYQKFLSLARLLKDNGSESVGGQRSTAPVEQTSRVSLLTSLIGQQSVTHRWVRGEISNFQYLMHLNTLAGRSYNDLSQYPVFPWILRDYESEDLDLTDPRFFRDLSKPMGAQNIERLEQFLKRYREWDDPTGETPAYMYGTHYSSAMIVVSYLVRLEPFTQQFLKLQGGHFDLADRMFHSVGDAWLSASRNNMADVKELIPEFFSLPEMFLNSNRYDFGVKQNGVVLDDVILPAWAKDDAREFVRMHRQALECDYVSANLHNWIDLIFGYKQRGDAAVEANNVYHHLFYEGSVDFDSIEDPLTRNATIGFINNFGQIPSQLFKKPHPQKKVAYTDTYSSIPGVTTQRLFYHSFDSLKVPAQPMKELKSTVGSLIPLEKGGVLALETNRALLFPNRYISWGFPDRSIRIGTVDNDRSVCIYELCESAEITCCACGDSRTVFTGSSTGKVCVWDLMERHPRIRFRRTLTAHTEAITALVICSSQTLLVSGSRDGTAIVWHLSTLTFIRQLRPHPSAVTAVAINDTTGDILTASGSTLFLWSINGRLLSVVDSIDTASFDQFPNIILSLAFSTLYEWDPENVVMCGGSDGVVRIYCLEFVKNEDVLDPRAGRHPAILQTSINSTTTLHRHLEQQRQRLQLLSSVASSSGTSSARSRIGSPEQLFASINLYDFDGRDCDWKWREGEHSQKLVWKRLLVPKFSLTTHTAFNRKDNPHPASITAITASRDHRTLFVGDSVGRVWSWQIGDEVGARADHWVQDPSRSSCTQCMQKFSLAERRHHCRNCGHIFCNRCSRFETDIKHMKISKPVRVCQSCFLRLKAEGVS</sequence>
<dbReference type="InterPro" id="IPR023362">
    <property type="entry name" value="PH-BEACH_dom"/>
</dbReference>
<dbReference type="GO" id="GO:0008270">
    <property type="term" value="F:zinc ion binding"/>
    <property type="evidence" value="ECO:0007669"/>
    <property type="project" value="UniProtKB-KW"/>
</dbReference>
<accession>A0A3P6UJ25</accession>
<dbReference type="SUPFAM" id="SSF81837">
    <property type="entry name" value="BEACH domain"/>
    <property type="match status" value="1"/>
</dbReference>
<feature type="domain" description="BEACH-type PH" evidence="11">
    <location>
        <begin position="1115"/>
        <end position="1213"/>
    </location>
</feature>
<dbReference type="SUPFAM" id="SSF50978">
    <property type="entry name" value="WD40 repeat-like"/>
    <property type="match status" value="1"/>
</dbReference>
<dbReference type="InterPro" id="IPR000409">
    <property type="entry name" value="BEACH_dom"/>
</dbReference>
<evidence type="ECO:0000256" key="4">
    <source>
        <dbReference type="ARBA" id="ARBA00022771"/>
    </source>
</evidence>
<keyword evidence="2" id="KW-0479">Metal-binding</keyword>
<keyword evidence="4 6" id="KW-0863">Zinc-finger</keyword>
<dbReference type="PROSITE" id="PS50178">
    <property type="entry name" value="ZF_FYVE"/>
    <property type="match status" value="1"/>
</dbReference>
<feature type="repeat" description="WD" evidence="7">
    <location>
        <begin position="1673"/>
        <end position="1714"/>
    </location>
</feature>
<name>A0A3P6UJ25_LITSI</name>
<evidence type="ECO:0000256" key="1">
    <source>
        <dbReference type="ARBA" id="ARBA00022574"/>
    </source>
</evidence>
<keyword evidence="1 7" id="KW-0853">WD repeat</keyword>
<dbReference type="FunFam" id="1.10.1540.10:FF:000002">
    <property type="entry name" value="WD repeat and FYVE domain containing 3"/>
    <property type="match status" value="1"/>
</dbReference>
<dbReference type="OMA" id="XEGPRNA"/>
<dbReference type="InterPro" id="IPR036322">
    <property type="entry name" value="WD40_repeat_dom_sf"/>
</dbReference>
<evidence type="ECO:0000256" key="3">
    <source>
        <dbReference type="ARBA" id="ARBA00022737"/>
    </source>
</evidence>
<dbReference type="Gene3D" id="2.130.10.10">
    <property type="entry name" value="YVTN repeat-like/Quinoprotein amine dehydrogenase"/>
    <property type="match status" value="1"/>
</dbReference>
<dbReference type="Gene3D" id="2.30.29.30">
    <property type="entry name" value="Pleckstrin-homology domain (PH domain)/Phosphotyrosine-binding domain (PTB)"/>
    <property type="match status" value="1"/>
</dbReference>
<dbReference type="Pfam" id="PF02138">
    <property type="entry name" value="Beach"/>
    <property type="match status" value="1"/>
</dbReference>
<gene>
    <name evidence="12" type="ORF">NLS_LOCUS4385</name>
</gene>
<dbReference type="CDD" id="cd15719">
    <property type="entry name" value="FYVE_WDFY3"/>
    <property type="match status" value="1"/>
</dbReference>
<evidence type="ECO:0000256" key="6">
    <source>
        <dbReference type="PROSITE-ProRule" id="PRU00091"/>
    </source>
</evidence>
<dbReference type="EMBL" id="UYRX01000280">
    <property type="protein sequence ID" value="VDK79168.1"/>
    <property type="molecule type" value="Genomic_DNA"/>
</dbReference>
<dbReference type="InterPro" id="IPR051944">
    <property type="entry name" value="BEACH_domain_protein"/>
</dbReference>
<evidence type="ECO:0000259" key="11">
    <source>
        <dbReference type="PROSITE" id="PS51783"/>
    </source>
</evidence>
<protein>
    <recommendedName>
        <fullName evidence="14">WD repeat and FYVE domain-containing protein 3</fullName>
    </recommendedName>
</protein>
<reference evidence="12 13" key="1">
    <citation type="submission" date="2018-08" db="EMBL/GenBank/DDBJ databases">
        <authorList>
            <person name="Laetsch R D."/>
            <person name="Stevens L."/>
            <person name="Kumar S."/>
            <person name="Blaxter L. M."/>
        </authorList>
    </citation>
    <scope>NUCLEOTIDE SEQUENCE [LARGE SCALE GENOMIC DNA]</scope>
</reference>
<evidence type="ECO:0008006" key="14">
    <source>
        <dbReference type="Google" id="ProtNLM"/>
    </source>
</evidence>
<dbReference type="SUPFAM" id="SSF50729">
    <property type="entry name" value="PH domain-like"/>
    <property type="match status" value="1"/>
</dbReference>
<dbReference type="SMART" id="SM00064">
    <property type="entry name" value="FYVE"/>
    <property type="match status" value="1"/>
</dbReference>
<feature type="region of interest" description="Disordered" evidence="8">
    <location>
        <begin position="1039"/>
        <end position="1105"/>
    </location>
</feature>
<dbReference type="InterPro" id="IPR015943">
    <property type="entry name" value="WD40/YVTN_repeat-like_dom_sf"/>
</dbReference>
<dbReference type="PANTHER" id="PTHR46108">
    <property type="entry name" value="BLUE CHEESE"/>
    <property type="match status" value="1"/>
</dbReference>
<dbReference type="SUPFAM" id="SSF57903">
    <property type="entry name" value="FYVE/PHD zinc finger"/>
    <property type="match status" value="1"/>
</dbReference>
<keyword evidence="3" id="KW-0677">Repeat</keyword>
<evidence type="ECO:0000259" key="10">
    <source>
        <dbReference type="PROSITE" id="PS50197"/>
    </source>
</evidence>
<dbReference type="OrthoDB" id="10018316at2759"/>
<organism evidence="12 13">
    <name type="scientific">Litomosoides sigmodontis</name>
    <name type="common">Filarial nematode worm</name>
    <dbReference type="NCBI Taxonomy" id="42156"/>
    <lineage>
        <taxon>Eukaryota</taxon>
        <taxon>Metazoa</taxon>
        <taxon>Ecdysozoa</taxon>
        <taxon>Nematoda</taxon>
        <taxon>Chromadorea</taxon>
        <taxon>Rhabditida</taxon>
        <taxon>Spirurina</taxon>
        <taxon>Spiruromorpha</taxon>
        <taxon>Filarioidea</taxon>
        <taxon>Onchocercidae</taxon>
        <taxon>Litomosoides</taxon>
    </lineage>
</organism>
<dbReference type="InterPro" id="IPR011993">
    <property type="entry name" value="PH-like_dom_sf"/>
</dbReference>
<keyword evidence="5" id="KW-0862">Zinc</keyword>
<evidence type="ECO:0000313" key="13">
    <source>
        <dbReference type="Proteomes" id="UP000277928"/>
    </source>
</evidence>
<dbReference type="Proteomes" id="UP000277928">
    <property type="component" value="Unassembled WGS sequence"/>
</dbReference>
<evidence type="ECO:0000259" key="9">
    <source>
        <dbReference type="PROSITE" id="PS50178"/>
    </source>
</evidence>
<dbReference type="SMART" id="SM00320">
    <property type="entry name" value="WD40"/>
    <property type="match status" value="5"/>
</dbReference>
<dbReference type="CDD" id="cd01201">
    <property type="entry name" value="PH_BEACH"/>
    <property type="match status" value="1"/>
</dbReference>
<dbReference type="InterPro" id="IPR013083">
    <property type="entry name" value="Znf_RING/FYVE/PHD"/>
</dbReference>
<dbReference type="PROSITE" id="PS50294">
    <property type="entry name" value="WD_REPEATS_REGION"/>
    <property type="match status" value="1"/>
</dbReference>
<dbReference type="InterPro" id="IPR011011">
    <property type="entry name" value="Znf_FYVE_PHD"/>
</dbReference>
<dbReference type="Pfam" id="PF01363">
    <property type="entry name" value="FYVE"/>
    <property type="match status" value="1"/>
</dbReference>
<feature type="domain" description="BEACH" evidence="10">
    <location>
        <begin position="1243"/>
        <end position="1536"/>
    </location>
</feature>
<dbReference type="Gene3D" id="1.10.1540.10">
    <property type="entry name" value="BEACH domain"/>
    <property type="match status" value="1"/>
</dbReference>
<evidence type="ECO:0000313" key="12">
    <source>
        <dbReference type="EMBL" id="VDK79168.1"/>
    </source>
</evidence>
<proteinExistence type="predicted"/>
<evidence type="ECO:0000256" key="2">
    <source>
        <dbReference type="ARBA" id="ARBA00022723"/>
    </source>
</evidence>
<dbReference type="PROSITE" id="PS50082">
    <property type="entry name" value="WD_REPEATS_2"/>
    <property type="match status" value="1"/>
</dbReference>
<dbReference type="Pfam" id="PF14844">
    <property type="entry name" value="PH_BEACH"/>
    <property type="match status" value="1"/>
</dbReference>
<dbReference type="CDD" id="cd06071">
    <property type="entry name" value="Beach"/>
    <property type="match status" value="1"/>
</dbReference>
<dbReference type="PANTHER" id="PTHR46108:SF4">
    <property type="entry name" value="BLUE CHEESE"/>
    <property type="match status" value="1"/>
</dbReference>
<dbReference type="PROSITE" id="PS50197">
    <property type="entry name" value="BEACH"/>
    <property type="match status" value="1"/>
</dbReference>
<dbReference type="Pfam" id="PF00400">
    <property type="entry name" value="WD40"/>
    <property type="match status" value="1"/>
</dbReference>
<feature type="compositionally biased region" description="Acidic residues" evidence="8">
    <location>
        <begin position="1055"/>
        <end position="1065"/>
    </location>
</feature>
<evidence type="ECO:0000256" key="5">
    <source>
        <dbReference type="ARBA" id="ARBA00022833"/>
    </source>
</evidence>
<evidence type="ECO:0000256" key="7">
    <source>
        <dbReference type="PROSITE-ProRule" id="PRU00221"/>
    </source>
</evidence>
<evidence type="ECO:0000256" key="8">
    <source>
        <dbReference type="SAM" id="MobiDB-lite"/>
    </source>
</evidence>
<dbReference type="InterPro" id="IPR017455">
    <property type="entry name" value="Znf_FYVE-rel"/>
</dbReference>
<dbReference type="InterPro" id="IPR001680">
    <property type="entry name" value="WD40_rpt"/>
</dbReference>
<dbReference type="PROSITE" id="PS51783">
    <property type="entry name" value="PH_BEACH"/>
    <property type="match status" value="1"/>
</dbReference>
<dbReference type="SMART" id="SM01026">
    <property type="entry name" value="Beach"/>
    <property type="match status" value="1"/>
</dbReference>